<dbReference type="CDD" id="cd03860">
    <property type="entry name" value="M14_CP_A-B_like"/>
    <property type="match status" value="1"/>
</dbReference>
<organism evidence="11 12">
    <name type="scientific">Neofusicoccum ribis</name>
    <dbReference type="NCBI Taxonomy" id="45134"/>
    <lineage>
        <taxon>Eukaryota</taxon>
        <taxon>Fungi</taxon>
        <taxon>Dikarya</taxon>
        <taxon>Ascomycota</taxon>
        <taxon>Pezizomycotina</taxon>
        <taxon>Dothideomycetes</taxon>
        <taxon>Dothideomycetes incertae sedis</taxon>
        <taxon>Botryosphaeriales</taxon>
        <taxon>Botryosphaeriaceae</taxon>
        <taxon>Neofusicoccum</taxon>
    </lineage>
</organism>
<feature type="chain" id="PRO_5045364036" description="Peptidase M14 domain-containing protein" evidence="9">
    <location>
        <begin position="17"/>
        <end position="441"/>
    </location>
</feature>
<evidence type="ECO:0000313" key="12">
    <source>
        <dbReference type="Proteomes" id="UP001521116"/>
    </source>
</evidence>
<keyword evidence="12" id="KW-1185">Reference proteome</keyword>
<dbReference type="PROSITE" id="PS52035">
    <property type="entry name" value="PEPTIDASE_M14"/>
    <property type="match status" value="1"/>
</dbReference>
<dbReference type="PRINTS" id="PR00765">
    <property type="entry name" value="CRBOXYPTASEA"/>
</dbReference>
<evidence type="ECO:0000256" key="5">
    <source>
        <dbReference type="ARBA" id="ARBA00022801"/>
    </source>
</evidence>
<gene>
    <name evidence="11" type="ORF">SLS56_006861</name>
</gene>
<feature type="signal peptide" evidence="9">
    <location>
        <begin position="1"/>
        <end position="16"/>
    </location>
</feature>
<evidence type="ECO:0000256" key="9">
    <source>
        <dbReference type="SAM" id="SignalP"/>
    </source>
</evidence>
<comment type="caution">
    <text evidence="11">The sequence shown here is derived from an EMBL/GenBank/DDBJ whole genome shotgun (WGS) entry which is preliminary data.</text>
</comment>
<dbReference type="Proteomes" id="UP001521116">
    <property type="component" value="Unassembled WGS sequence"/>
</dbReference>
<dbReference type="InterPro" id="IPR000834">
    <property type="entry name" value="Peptidase_M14"/>
</dbReference>
<dbReference type="Pfam" id="PF00246">
    <property type="entry name" value="Peptidase_M14"/>
    <property type="match status" value="1"/>
</dbReference>
<evidence type="ECO:0000256" key="2">
    <source>
        <dbReference type="ARBA" id="ARBA00005988"/>
    </source>
</evidence>
<evidence type="ECO:0000256" key="1">
    <source>
        <dbReference type="ARBA" id="ARBA00001947"/>
    </source>
</evidence>
<evidence type="ECO:0000256" key="4">
    <source>
        <dbReference type="ARBA" id="ARBA00022723"/>
    </source>
</evidence>
<dbReference type="PROSITE" id="PS00132">
    <property type="entry name" value="CARBOXYPEPT_ZN_1"/>
    <property type="match status" value="1"/>
</dbReference>
<evidence type="ECO:0000256" key="7">
    <source>
        <dbReference type="ARBA" id="ARBA00023049"/>
    </source>
</evidence>
<dbReference type="PANTHER" id="PTHR11705">
    <property type="entry name" value="PROTEASE FAMILY M14 CARBOXYPEPTIDASE A,B"/>
    <property type="match status" value="1"/>
</dbReference>
<feature type="domain" description="Peptidase M14" evidence="10">
    <location>
        <begin position="122"/>
        <end position="440"/>
    </location>
</feature>
<accession>A0ABR3SPF3</accession>
<feature type="active site" description="Proton donor/acceptor" evidence="8">
    <location>
        <position position="406"/>
    </location>
</feature>
<sequence length="441" mass="48573">MKLLLPAILLGRLAAASPVSAPVEERAEKFNYDGYRVLRVAFDEYEKNPEAVAALGEQLSDEPPQLGFVDLLVAPEKNSEVESLAINAQVIQDDLGAAIKQEEEETVEYRAGAVPSDSWFDAYHSYADHLAFLTDLVSVRPSNAEIVYAGTSSQGRNITGIHFWGSSGKNTKPAVIMHSTVHAREWITTLTNEYVAYQLLTKYASDATIKSYVDKYDFYVFPVVNPDGTCETFELVEDVTYDSAGFVYTQTNTRLWRKNRQSVSSSTCIGTDINRNWAVGWNVAGGSSTDPCDETYRGTAALSAPETSGLAAFSRTVASRQGVKMYMDWHSYSQLWMTPYGYTCSQLPSTNAELQSISGGAVAAIEAVHGTQFEYGPICQTIYQASGSSVDYSHQTVGSQYTFTAELRDTGRYGFVLPANQIRPTSEEMWAGMSYVFANMK</sequence>
<reference evidence="11 12" key="1">
    <citation type="submission" date="2024-02" db="EMBL/GenBank/DDBJ databases">
        <title>De novo assembly and annotation of 12 fungi associated with fruit tree decline syndrome in Ontario, Canada.</title>
        <authorList>
            <person name="Sulman M."/>
            <person name="Ellouze W."/>
            <person name="Ilyukhin E."/>
        </authorList>
    </citation>
    <scope>NUCLEOTIDE SEQUENCE [LARGE SCALE GENOMIC DNA]</scope>
    <source>
        <strain evidence="11 12">M1-105</strain>
    </source>
</reference>
<evidence type="ECO:0000256" key="6">
    <source>
        <dbReference type="ARBA" id="ARBA00022833"/>
    </source>
</evidence>
<keyword evidence="7" id="KW-0482">Metalloprotease</keyword>
<dbReference type="SUPFAM" id="SSF54897">
    <property type="entry name" value="Protease propeptides/inhibitors"/>
    <property type="match status" value="1"/>
</dbReference>
<evidence type="ECO:0000313" key="11">
    <source>
        <dbReference type="EMBL" id="KAL1626363.1"/>
    </source>
</evidence>
<evidence type="ECO:0000256" key="8">
    <source>
        <dbReference type="PROSITE-ProRule" id="PRU01379"/>
    </source>
</evidence>
<keyword evidence="9" id="KW-0732">Signal</keyword>
<comment type="cofactor">
    <cofactor evidence="1">
        <name>Zn(2+)</name>
        <dbReference type="ChEBI" id="CHEBI:29105"/>
    </cofactor>
</comment>
<evidence type="ECO:0000256" key="3">
    <source>
        <dbReference type="ARBA" id="ARBA00022670"/>
    </source>
</evidence>
<dbReference type="SMART" id="SM00631">
    <property type="entry name" value="Zn_pept"/>
    <property type="match status" value="1"/>
</dbReference>
<keyword evidence="3" id="KW-0645">Protease</keyword>
<keyword evidence="6" id="KW-0862">Zinc</keyword>
<dbReference type="SUPFAM" id="SSF53187">
    <property type="entry name" value="Zn-dependent exopeptidases"/>
    <property type="match status" value="1"/>
</dbReference>
<name>A0ABR3SPF3_9PEZI</name>
<evidence type="ECO:0000259" key="10">
    <source>
        <dbReference type="PROSITE" id="PS52035"/>
    </source>
</evidence>
<proteinExistence type="inferred from homology"/>
<comment type="similarity">
    <text evidence="2 8">Belongs to the peptidase M14 family.</text>
</comment>
<keyword evidence="4" id="KW-0479">Metal-binding</keyword>
<keyword evidence="5" id="KW-0378">Hydrolase</keyword>
<protein>
    <recommendedName>
        <fullName evidence="10">Peptidase M14 domain-containing protein</fullName>
    </recommendedName>
</protein>
<dbReference type="Gene3D" id="3.40.630.10">
    <property type="entry name" value="Zn peptidases"/>
    <property type="match status" value="1"/>
</dbReference>
<dbReference type="InterPro" id="IPR057246">
    <property type="entry name" value="CARBOXYPEPT_ZN_1"/>
</dbReference>
<dbReference type="PANTHER" id="PTHR11705:SF143">
    <property type="entry name" value="SLL0236 PROTEIN"/>
    <property type="match status" value="1"/>
</dbReference>
<dbReference type="EMBL" id="JAJVDC020000083">
    <property type="protein sequence ID" value="KAL1626363.1"/>
    <property type="molecule type" value="Genomic_DNA"/>
</dbReference>